<sequence>MLYMSAGHDDADDDDLVLKYNHRCRCDDDDDVFDNDLCTAEYNSFPDYPLSTTATSVQAA</sequence>
<accession>A0A2T7P3R7</accession>
<dbReference type="EMBL" id="PZQS01000006">
    <property type="protein sequence ID" value="PVD28043.1"/>
    <property type="molecule type" value="Genomic_DNA"/>
</dbReference>
<keyword evidence="2" id="KW-1185">Reference proteome</keyword>
<reference evidence="1 2" key="1">
    <citation type="submission" date="2018-04" db="EMBL/GenBank/DDBJ databases">
        <title>The genome of golden apple snail Pomacea canaliculata provides insight into stress tolerance and invasive adaptation.</title>
        <authorList>
            <person name="Liu C."/>
            <person name="Liu B."/>
            <person name="Ren Y."/>
            <person name="Zhang Y."/>
            <person name="Wang H."/>
            <person name="Li S."/>
            <person name="Jiang F."/>
            <person name="Yin L."/>
            <person name="Zhang G."/>
            <person name="Qian W."/>
            <person name="Fan W."/>
        </authorList>
    </citation>
    <scope>NUCLEOTIDE SEQUENCE [LARGE SCALE GENOMIC DNA]</scope>
    <source>
        <strain evidence="1">SZHN2017</strain>
        <tissue evidence="1">Muscle</tissue>
    </source>
</reference>
<dbReference type="AlphaFoldDB" id="A0A2T7P3R7"/>
<name>A0A2T7P3R7_POMCA</name>
<proteinExistence type="predicted"/>
<gene>
    <name evidence="1" type="ORF">C0Q70_10624</name>
</gene>
<evidence type="ECO:0000313" key="2">
    <source>
        <dbReference type="Proteomes" id="UP000245119"/>
    </source>
</evidence>
<protein>
    <submittedName>
        <fullName evidence="1">Uncharacterized protein</fullName>
    </submittedName>
</protein>
<dbReference type="Proteomes" id="UP000245119">
    <property type="component" value="Linkage Group LG6"/>
</dbReference>
<comment type="caution">
    <text evidence="1">The sequence shown here is derived from an EMBL/GenBank/DDBJ whole genome shotgun (WGS) entry which is preliminary data.</text>
</comment>
<evidence type="ECO:0000313" key="1">
    <source>
        <dbReference type="EMBL" id="PVD28043.1"/>
    </source>
</evidence>
<organism evidence="1 2">
    <name type="scientific">Pomacea canaliculata</name>
    <name type="common">Golden apple snail</name>
    <dbReference type="NCBI Taxonomy" id="400727"/>
    <lineage>
        <taxon>Eukaryota</taxon>
        <taxon>Metazoa</taxon>
        <taxon>Spiralia</taxon>
        <taxon>Lophotrochozoa</taxon>
        <taxon>Mollusca</taxon>
        <taxon>Gastropoda</taxon>
        <taxon>Caenogastropoda</taxon>
        <taxon>Architaenioglossa</taxon>
        <taxon>Ampullarioidea</taxon>
        <taxon>Ampullariidae</taxon>
        <taxon>Pomacea</taxon>
    </lineage>
</organism>